<proteinExistence type="inferred from homology"/>
<comment type="caution">
    <text evidence="4">The sequence shown here is derived from an EMBL/GenBank/DDBJ whole genome shotgun (WGS) entry which is preliminary data.</text>
</comment>
<dbReference type="Pfam" id="PF02752">
    <property type="entry name" value="Arrestin_C"/>
    <property type="match status" value="1"/>
</dbReference>
<dbReference type="GO" id="GO:0007608">
    <property type="term" value="P:sensory perception of smell"/>
    <property type="evidence" value="ECO:0007669"/>
    <property type="project" value="UniProtKB-ARBA"/>
</dbReference>
<accession>A0A232FHS2</accession>
<dbReference type="SUPFAM" id="SSF81296">
    <property type="entry name" value="E set domains"/>
    <property type="match status" value="2"/>
</dbReference>
<dbReference type="PANTHER" id="PTHR11792">
    <property type="entry name" value="ARRESTIN"/>
    <property type="match status" value="1"/>
</dbReference>
<keyword evidence="5" id="KW-1185">Reference proteome</keyword>
<dbReference type="InterPro" id="IPR014752">
    <property type="entry name" value="Arrestin-like_C"/>
</dbReference>
<dbReference type="GO" id="GO:0016060">
    <property type="term" value="P:negative regulation of phospholipase C-activating phototransduction signaling pathway"/>
    <property type="evidence" value="ECO:0007669"/>
    <property type="project" value="UniProtKB-ARBA"/>
</dbReference>
<sequence>MVVNFKVFKKCSPNGKIAVYLGKRDFIDYLSGVEPVDGVILLDPGYIDTQRKIWVQLICSFRYGREEDEVMGLNFQKELYLASEQLYPRVKKMEQNLTKLQERLLRKLGPNAVPFTFEFPQSAPSSVTLQPGADETGEPCGVSYTVKVYAGETETDITHKRSTVSMGIRKIQYAPTKQGRQPCTVVRKDFLLSPGELELEVTLDKQLYHHGERIAVSVCVKNNSNKVVKKIKALVQQGIDVVIFQNGQFRTVIDAVETQDGCPINPGSNLQKVLYLKPQLEGNRQRRGIALDGQIKGDVGELASSTLLTSPDVRDTFGIVVSYAVKVKLYLGALGGELSAELPFILMRQKPTDRFKLVTADENMAVEDIPSEEKGKENYAS</sequence>
<dbReference type="GO" id="GO:0001664">
    <property type="term" value="F:G protein-coupled receptor binding"/>
    <property type="evidence" value="ECO:0007669"/>
    <property type="project" value="TreeGrafter"/>
</dbReference>
<dbReference type="SMART" id="SM01017">
    <property type="entry name" value="Arrestin_C"/>
    <property type="match status" value="1"/>
</dbReference>
<feature type="domain" description="Arrestin C-terminal-like" evidence="3">
    <location>
        <begin position="193"/>
        <end position="351"/>
    </location>
</feature>
<dbReference type="Pfam" id="PF00339">
    <property type="entry name" value="Arrestin_N"/>
    <property type="match status" value="1"/>
</dbReference>
<dbReference type="PROSITE" id="PS00295">
    <property type="entry name" value="ARRESTINS"/>
    <property type="match status" value="1"/>
</dbReference>
<dbReference type="GO" id="GO:0016028">
    <property type="term" value="C:rhabdomere"/>
    <property type="evidence" value="ECO:0007669"/>
    <property type="project" value="UniProtKB-ARBA"/>
</dbReference>
<keyword evidence="2" id="KW-0716">Sensory transduction</keyword>
<reference evidence="4 5" key="1">
    <citation type="journal article" date="2017" name="Curr. Biol.">
        <title>The Evolution of Venom by Co-option of Single-Copy Genes.</title>
        <authorList>
            <person name="Martinson E.O."/>
            <person name="Mrinalini"/>
            <person name="Kelkar Y.D."/>
            <person name="Chang C.H."/>
            <person name="Werren J.H."/>
        </authorList>
    </citation>
    <scope>NUCLEOTIDE SEQUENCE [LARGE SCALE GENOMIC DNA]</scope>
    <source>
        <strain evidence="4 5">Alberta</strain>
        <tissue evidence="4">Whole body</tissue>
    </source>
</reference>
<protein>
    <recommendedName>
        <fullName evidence="3">Arrestin C-terminal-like domain-containing protein</fullName>
    </recommendedName>
</protein>
<evidence type="ECO:0000256" key="2">
    <source>
        <dbReference type="ARBA" id="ARBA00022606"/>
    </source>
</evidence>
<dbReference type="STRING" id="543379.A0A232FHS2"/>
<dbReference type="Proteomes" id="UP000215335">
    <property type="component" value="Unassembled WGS sequence"/>
</dbReference>
<dbReference type="GO" id="GO:0005737">
    <property type="term" value="C:cytoplasm"/>
    <property type="evidence" value="ECO:0007669"/>
    <property type="project" value="TreeGrafter"/>
</dbReference>
<dbReference type="InterPro" id="IPR014753">
    <property type="entry name" value="Arrestin_N"/>
</dbReference>
<dbReference type="GO" id="GO:0002031">
    <property type="term" value="P:G protein-coupled receptor internalization"/>
    <property type="evidence" value="ECO:0007669"/>
    <property type="project" value="TreeGrafter"/>
</dbReference>
<dbReference type="FunFam" id="2.60.40.840:FF:000002">
    <property type="entry name" value="Arrestin 3"/>
    <property type="match status" value="1"/>
</dbReference>
<comment type="similarity">
    <text evidence="1">Belongs to the arrestin family.</text>
</comment>
<evidence type="ECO:0000259" key="3">
    <source>
        <dbReference type="SMART" id="SM01017"/>
    </source>
</evidence>
<dbReference type="EMBL" id="NNAY01000211">
    <property type="protein sequence ID" value="OXU29998.1"/>
    <property type="molecule type" value="Genomic_DNA"/>
</dbReference>
<evidence type="ECO:0000256" key="1">
    <source>
        <dbReference type="ARBA" id="ARBA00005298"/>
    </source>
</evidence>
<dbReference type="InterPro" id="IPR011022">
    <property type="entry name" value="Arrestin_C-like"/>
</dbReference>
<dbReference type="AlphaFoldDB" id="A0A232FHS2"/>
<name>A0A232FHS2_9HYME</name>
<dbReference type="Gene3D" id="2.60.40.640">
    <property type="match status" value="1"/>
</dbReference>
<dbReference type="InterPro" id="IPR000698">
    <property type="entry name" value="Arrestin"/>
</dbReference>
<gene>
    <name evidence="4" type="ORF">TSAR_008944</name>
</gene>
<dbReference type="GO" id="GO:0007165">
    <property type="term" value="P:signal transduction"/>
    <property type="evidence" value="ECO:0007669"/>
    <property type="project" value="InterPro"/>
</dbReference>
<dbReference type="OrthoDB" id="298939at2759"/>
<dbReference type="GO" id="GO:0045494">
    <property type="term" value="P:photoreceptor cell maintenance"/>
    <property type="evidence" value="ECO:0007669"/>
    <property type="project" value="UniProtKB-ARBA"/>
</dbReference>
<dbReference type="PRINTS" id="PR00309">
    <property type="entry name" value="ARRESTIN"/>
</dbReference>
<evidence type="ECO:0000313" key="4">
    <source>
        <dbReference type="EMBL" id="OXU29998.1"/>
    </source>
</evidence>
<dbReference type="InterPro" id="IPR011021">
    <property type="entry name" value="Arrestin-like_N"/>
</dbReference>
<dbReference type="InterPro" id="IPR017864">
    <property type="entry name" value="Arrestin_CS"/>
</dbReference>
<evidence type="ECO:0000313" key="5">
    <source>
        <dbReference type="Proteomes" id="UP000215335"/>
    </source>
</evidence>
<organism evidence="4 5">
    <name type="scientific">Trichomalopsis sarcophagae</name>
    <dbReference type="NCBI Taxonomy" id="543379"/>
    <lineage>
        <taxon>Eukaryota</taxon>
        <taxon>Metazoa</taxon>
        <taxon>Ecdysozoa</taxon>
        <taxon>Arthropoda</taxon>
        <taxon>Hexapoda</taxon>
        <taxon>Insecta</taxon>
        <taxon>Pterygota</taxon>
        <taxon>Neoptera</taxon>
        <taxon>Endopterygota</taxon>
        <taxon>Hymenoptera</taxon>
        <taxon>Apocrita</taxon>
        <taxon>Proctotrupomorpha</taxon>
        <taxon>Chalcidoidea</taxon>
        <taxon>Pteromalidae</taxon>
        <taxon>Pteromalinae</taxon>
        <taxon>Trichomalopsis</taxon>
    </lineage>
</organism>
<dbReference type="InterPro" id="IPR014756">
    <property type="entry name" value="Ig_E-set"/>
</dbReference>
<dbReference type="Gene3D" id="2.60.40.840">
    <property type="match status" value="1"/>
</dbReference>
<dbReference type="PANTHER" id="PTHR11792:SF16">
    <property type="entry name" value="PHOSRESTIN-2"/>
    <property type="match status" value="1"/>
</dbReference>